<dbReference type="STRING" id="1036779.SAMN04515666_101928"/>
<proteinExistence type="predicted"/>
<dbReference type="RefSeq" id="WP_091830140.1">
    <property type="nucleotide sequence ID" value="NZ_FOAN01000001.1"/>
</dbReference>
<dbReference type="Proteomes" id="UP000199664">
    <property type="component" value="Unassembled WGS sequence"/>
</dbReference>
<dbReference type="EMBL" id="FOAN01000001">
    <property type="protein sequence ID" value="SEK59926.1"/>
    <property type="molecule type" value="Genomic_DNA"/>
</dbReference>
<dbReference type="InterPro" id="IPR019285">
    <property type="entry name" value="DUF2336"/>
</dbReference>
<gene>
    <name evidence="2" type="ORF">SAMN04515666_101928</name>
</gene>
<keyword evidence="3" id="KW-1185">Reference proteome</keyword>
<accession>A0A1H7IBQ2</accession>
<evidence type="ECO:0000313" key="3">
    <source>
        <dbReference type="Proteomes" id="UP000199664"/>
    </source>
</evidence>
<dbReference type="Pfam" id="PF10098">
    <property type="entry name" value="DUF2336"/>
    <property type="match status" value="1"/>
</dbReference>
<dbReference type="OrthoDB" id="7888976at2"/>
<organism evidence="2 3">
    <name type="scientific">Bosea lupini</name>
    <dbReference type="NCBI Taxonomy" id="1036779"/>
    <lineage>
        <taxon>Bacteria</taxon>
        <taxon>Pseudomonadati</taxon>
        <taxon>Pseudomonadota</taxon>
        <taxon>Alphaproteobacteria</taxon>
        <taxon>Hyphomicrobiales</taxon>
        <taxon>Boseaceae</taxon>
        <taxon>Bosea</taxon>
    </lineage>
</organism>
<reference evidence="3" key="1">
    <citation type="submission" date="2016-10" db="EMBL/GenBank/DDBJ databases">
        <authorList>
            <person name="Varghese N."/>
            <person name="Submissions S."/>
        </authorList>
    </citation>
    <scope>NUCLEOTIDE SEQUENCE [LARGE SCALE GENOMIC DNA]</scope>
    <source>
        <strain evidence="3">LMG 26383,CCUG 61248,R- 45681</strain>
    </source>
</reference>
<feature type="coiled-coil region" evidence="1">
    <location>
        <begin position="195"/>
        <end position="229"/>
    </location>
</feature>
<evidence type="ECO:0008006" key="4">
    <source>
        <dbReference type="Google" id="ProtNLM"/>
    </source>
</evidence>
<evidence type="ECO:0000313" key="2">
    <source>
        <dbReference type="EMBL" id="SEK59926.1"/>
    </source>
</evidence>
<protein>
    <recommendedName>
        <fullName evidence="4">DUF2336 domain-containing protein</fullName>
    </recommendedName>
</protein>
<sequence>MLNTLTRMPADMSSDSRRKLLNAVTDLFLLDADPSEESKDHYGDIALRSLPHLDADGRREYADSVAATGTLPRQVAVTLANDADADVARLVLKLSPVLTDTDLAAIAVSQTQTHLAAIAERARLSEGVTDILVERGDTTVLRTVSGNEGAQFSDHGFDRLLQRGGDDAGVGEALSRRSDLSPQRAQRVLRIVEQISDQSERNEETETLAKQARQQRLEVKLLLSDLRAKTRTLDDVVTMLAEEDRAFHLAQVIATSAEVTNEQALRVLMQRDVSGIAVLARILELGKHSFHAILELRARRLYFKAKDIEDDLKDYEQLDMATAERTMRFLRLKTKLS</sequence>
<keyword evidence="1" id="KW-0175">Coiled coil</keyword>
<dbReference type="AlphaFoldDB" id="A0A1H7IBQ2"/>
<evidence type="ECO:0000256" key="1">
    <source>
        <dbReference type="SAM" id="Coils"/>
    </source>
</evidence>
<name>A0A1H7IBQ2_9HYPH</name>